<proteinExistence type="inferred from homology"/>
<comment type="similarity">
    <text evidence="1 4">Belongs to the thiolase-like superfamily. Thiolase family.</text>
</comment>
<feature type="domain" description="Thiolase N-terminal" evidence="5">
    <location>
        <begin position="29"/>
        <end position="265"/>
    </location>
</feature>
<evidence type="ECO:0000259" key="6">
    <source>
        <dbReference type="Pfam" id="PF02803"/>
    </source>
</evidence>
<dbReference type="InterPro" id="IPR016039">
    <property type="entry name" value="Thiolase-like"/>
</dbReference>
<sequence>MSPPALFPRARIPYGTWGSSYFPAWQTSALAQVNIGQFAGESMGRVLGLRGVPQRELEYLVLGSTVPWHWKFWTAPMVASIMGHRIPGFHVEQACATGLQAVLMGAATVEAQSHDTVGVLTFDRTSDSPVGVFPERRAYERTQAIADVWDNFGFDPATGKAMIAAAGMTARKYRIERGETDEISFLRHQQYFDTKERGFFNKTMVPFDVLTVQGRPLGTVDDDVGVKPVSLGQLRAQRELDTCVTSGTQTHASDGMACLLVTTEERAKELSPRPEISIRLVGKAEARAQPSLMPEAPGIAVNRLMDRLGMKLDDIAVFKNHNPFAVNDAVFQRQTGVEWTDLNRTGCSLVWGHPQGPTLTRSLIEGLEEAVELGGGHVLLFGCAAGDVGIAALFEVS</sequence>
<evidence type="ECO:0000259" key="5">
    <source>
        <dbReference type="Pfam" id="PF00108"/>
    </source>
</evidence>
<dbReference type="Pfam" id="PF02803">
    <property type="entry name" value="Thiolase_C"/>
    <property type="match status" value="1"/>
</dbReference>
<dbReference type="InterPro" id="IPR002155">
    <property type="entry name" value="Thiolase"/>
</dbReference>
<organism evidence="7 8">
    <name type="scientific">Gaopeijia maritima</name>
    <dbReference type="NCBI Taxonomy" id="3119007"/>
    <lineage>
        <taxon>Bacteria</taxon>
        <taxon>Pseudomonadati</taxon>
        <taxon>Gemmatimonadota</taxon>
        <taxon>Longimicrobiia</taxon>
        <taxon>Gaopeijiales</taxon>
        <taxon>Gaopeijiaceae</taxon>
        <taxon>Gaopeijia</taxon>
    </lineage>
</organism>
<feature type="domain" description="Thiolase C-terminal" evidence="6">
    <location>
        <begin position="279"/>
        <end position="395"/>
    </location>
</feature>
<accession>A0ABU9E4B5</accession>
<evidence type="ECO:0000256" key="2">
    <source>
        <dbReference type="ARBA" id="ARBA00022679"/>
    </source>
</evidence>
<name>A0ABU9E4B5_9BACT</name>
<evidence type="ECO:0000256" key="1">
    <source>
        <dbReference type="ARBA" id="ARBA00010982"/>
    </source>
</evidence>
<dbReference type="SUPFAM" id="SSF53901">
    <property type="entry name" value="Thiolase-like"/>
    <property type="match status" value="2"/>
</dbReference>
<keyword evidence="2 4" id="KW-0808">Transferase</keyword>
<dbReference type="RefSeq" id="WP_405276367.1">
    <property type="nucleotide sequence ID" value="NZ_JBBHLI010000001.1"/>
</dbReference>
<evidence type="ECO:0000313" key="8">
    <source>
        <dbReference type="Proteomes" id="UP001484239"/>
    </source>
</evidence>
<dbReference type="PANTHER" id="PTHR18919:SF107">
    <property type="entry name" value="ACETYL-COA ACETYLTRANSFERASE, CYTOSOLIC"/>
    <property type="match status" value="1"/>
</dbReference>
<keyword evidence="8" id="KW-1185">Reference proteome</keyword>
<evidence type="ECO:0000256" key="3">
    <source>
        <dbReference type="ARBA" id="ARBA00023315"/>
    </source>
</evidence>
<dbReference type="InterPro" id="IPR020617">
    <property type="entry name" value="Thiolase_C"/>
</dbReference>
<reference evidence="7 8" key="1">
    <citation type="submission" date="2024-02" db="EMBL/GenBank/DDBJ databases">
        <title>A novel Gemmatimonadota bacterium.</title>
        <authorList>
            <person name="Du Z.-J."/>
            <person name="Ye Y.-Q."/>
        </authorList>
    </citation>
    <scope>NUCLEOTIDE SEQUENCE [LARGE SCALE GENOMIC DNA]</scope>
    <source>
        <strain evidence="7 8">DH-20</strain>
    </source>
</reference>
<dbReference type="PANTHER" id="PTHR18919">
    <property type="entry name" value="ACETYL-COA C-ACYLTRANSFERASE"/>
    <property type="match status" value="1"/>
</dbReference>
<dbReference type="EMBL" id="JBBHLI010000001">
    <property type="protein sequence ID" value="MEK9499560.1"/>
    <property type="molecule type" value="Genomic_DNA"/>
</dbReference>
<dbReference type="Gene3D" id="3.40.47.10">
    <property type="match status" value="2"/>
</dbReference>
<evidence type="ECO:0000256" key="4">
    <source>
        <dbReference type="RuleBase" id="RU003557"/>
    </source>
</evidence>
<dbReference type="InterPro" id="IPR020616">
    <property type="entry name" value="Thiolase_N"/>
</dbReference>
<dbReference type="Proteomes" id="UP001484239">
    <property type="component" value="Unassembled WGS sequence"/>
</dbReference>
<protein>
    <submittedName>
        <fullName evidence="7">Thiolase family protein</fullName>
    </submittedName>
</protein>
<keyword evidence="3 4" id="KW-0012">Acyltransferase</keyword>
<evidence type="ECO:0000313" key="7">
    <source>
        <dbReference type="EMBL" id="MEK9499560.1"/>
    </source>
</evidence>
<dbReference type="Pfam" id="PF00108">
    <property type="entry name" value="Thiolase_N"/>
    <property type="match status" value="1"/>
</dbReference>
<dbReference type="PIRSF" id="PIRSF000429">
    <property type="entry name" value="Ac-CoA_Ac_transf"/>
    <property type="match status" value="1"/>
</dbReference>
<gene>
    <name evidence="7" type="ORF">WI372_01020</name>
</gene>
<comment type="caution">
    <text evidence="7">The sequence shown here is derived from an EMBL/GenBank/DDBJ whole genome shotgun (WGS) entry which is preliminary data.</text>
</comment>